<dbReference type="EMBL" id="REFZ01000003">
    <property type="protein sequence ID" value="RQH01965.1"/>
    <property type="molecule type" value="Genomic_DNA"/>
</dbReference>
<comment type="caution">
    <text evidence="1">The sequence shown here is derived from an EMBL/GenBank/DDBJ whole genome shotgun (WGS) entry which is preliminary data.</text>
</comment>
<evidence type="ECO:0000313" key="2">
    <source>
        <dbReference type="Proteomes" id="UP000281431"/>
    </source>
</evidence>
<protein>
    <recommendedName>
        <fullName evidence="3">ArsR family transcriptional regulator</fullName>
    </recommendedName>
</protein>
<dbReference type="OrthoDB" id="247722at2157"/>
<keyword evidence="2" id="KW-1185">Reference proteome</keyword>
<proteinExistence type="predicted"/>
<evidence type="ECO:0008006" key="3">
    <source>
        <dbReference type="Google" id="ProtNLM"/>
    </source>
</evidence>
<gene>
    <name evidence="1" type="ORF">EA472_06585</name>
</gene>
<dbReference type="Proteomes" id="UP000281431">
    <property type="component" value="Unassembled WGS sequence"/>
</dbReference>
<sequence>MSEVRFENGKRVIQRWDRVFRAASAEPRRQLIVSLLDVDEGDTVALPESALNPNVPVDPKALRQELYHTHLPMLSSMEFVEWSTEPFVASRGSRFGEVAAVFEALHSQASAVPDSLVVGCQRLECERQLDADD</sequence>
<dbReference type="AlphaFoldDB" id="A0A3N6MKN8"/>
<name>A0A3N6MKN8_NATCH</name>
<evidence type="ECO:0000313" key="1">
    <source>
        <dbReference type="EMBL" id="RQH01965.1"/>
    </source>
</evidence>
<organism evidence="1 2">
    <name type="scientific">Natrarchaeobius chitinivorans</name>
    <dbReference type="NCBI Taxonomy" id="1679083"/>
    <lineage>
        <taxon>Archaea</taxon>
        <taxon>Methanobacteriati</taxon>
        <taxon>Methanobacteriota</taxon>
        <taxon>Stenosarchaea group</taxon>
        <taxon>Halobacteria</taxon>
        <taxon>Halobacteriales</taxon>
        <taxon>Natrialbaceae</taxon>
        <taxon>Natrarchaeobius</taxon>
    </lineage>
</organism>
<accession>A0A3N6MKN8</accession>
<reference evidence="1 2" key="1">
    <citation type="submission" date="2018-10" db="EMBL/GenBank/DDBJ databases">
        <title>Natrarchaeobius chitinivorans gen. nov., sp. nov., and Natrarchaeobius haloalkaliphilus sp. nov., alkaliphilic, chitin-utilizing haloarchaea from hypersaline alkaline lakes.</title>
        <authorList>
            <person name="Sorokin D.Y."/>
            <person name="Elcheninov A.G."/>
            <person name="Kostrikina N.A."/>
            <person name="Bale N.J."/>
            <person name="Sinninghe Damste J.S."/>
            <person name="Khijniak T.V."/>
            <person name="Kublanov I.V."/>
            <person name="Toshchakov S.V."/>
        </authorList>
    </citation>
    <scope>NUCLEOTIDE SEQUENCE [LARGE SCALE GENOMIC DNA]</scope>
    <source>
        <strain evidence="1 2">AArcht7</strain>
    </source>
</reference>